<dbReference type="Proteomes" id="UP001054821">
    <property type="component" value="Chromosome 2"/>
</dbReference>
<sequence length="156" mass="17373">MNLAGGLEEGEGYETSDDGSKSFWRNFWWREGLGVVGIELWVWGKSLDGLGDEEVRWEERRVHLVGEKLTVAVILGGLSTSSGAKHNQMDEFWSNSSWRTFDTFLHNLLADFVDNKGNMALALPAAGRPLRELLAAGANDVPNCIVYPEQEEGDLF</sequence>
<accession>A0AAD4ZG37</accession>
<dbReference type="AlphaFoldDB" id="A0AAD4ZG37"/>
<evidence type="ECO:0000313" key="2">
    <source>
        <dbReference type="Proteomes" id="UP001054821"/>
    </source>
</evidence>
<gene>
    <name evidence="1" type="ORF">L3X38_012512</name>
</gene>
<keyword evidence="2" id="KW-1185">Reference proteome</keyword>
<proteinExistence type="predicted"/>
<evidence type="ECO:0000313" key="1">
    <source>
        <dbReference type="EMBL" id="KAI5344635.1"/>
    </source>
</evidence>
<comment type="caution">
    <text evidence="1">The sequence shown here is derived from an EMBL/GenBank/DDBJ whole genome shotgun (WGS) entry which is preliminary data.</text>
</comment>
<name>A0AAD4ZG37_PRUDU</name>
<dbReference type="EMBL" id="JAJFAZ020000002">
    <property type="protein sequence ID" value="KAI5344635.1"/>
    <property type="molecule type" value="Genomic_DNA"/>
</dbReference>
<reference evidence="1 2" key="1">
    <citation type="journal article" date="2022" name="G3 (Bethesda)">
        <title>Whole-genome sequence and methylome profiling of the almond [Prunus dulcis (Mill.) D.A. Webb] cultivar 'Nonpareil'.</title>
        <authorList>
            <person name="D'Amico-Willman K.M."/>
            <person name="Ouma W.Z."/>
            <person name="Meulia T."/>
            <person name="Sideli G.M."/>
            <person name="Gradziel T.M."/>
            <person name="Fresnedo-Ramirez J."/>
        </authorList>
    </citation>
    <scope>NUCLEOTIDE SEQUENCE [LARGE SCALE GENOMIC DNA]</scope>
    <source>
        <strain evidence="1">Clone GOH B32 T37-40</strain>
    </source>
</reference>
<protein>
    <submittedName>
        <fullName evidence="1">Uncharacterized protein</fullName>
    </submittedName>
</protein>
<organism evidence="1 2">
    <name type="scientific">Prunus dulcis</name>
    <name type="common">Almond</name>
    <name type="synonym">Amygdalus dulcis</name>
    <dbReference type="NCBI Taxonomy" id="3755"/>
    <lineage>
        <taxon>Eukaryota</taxon>
        <taxon>Viridiplantae</taxon>
        <taxon>Streptophyta</taxon>
        <taxon>Embryophyta</taxon>
        <taxon>Tracheophyta</taxon>
        <taxon>Spermatophyta</taxon>
        <taxon>Magnoliopsida</taxon>
        <taxon>eudicotyledons</taxon>
        <taxon>Gunneridae</taxon>
        <taxon>Pentapetalae</taxon>
        <taxon>rosids</taxon>
        <taxon>fabids</taxon>
        <taxon>Rosales</taxon>
        <taxon>Rosaceae</taxon>
        <taxon>Amygdaloideae</taxon>
        <taxon>Amygdaleae</taxon>
        <taxon>Prunus</taxon>
    </lineage>
</organism>